<dbReference type="EMBL" id="CAJPWZ010002388">
    <property type="protein sequence ID" value="CAG2237429.1"/>
    <property type="molecule type" value="Genomic_DNA"/>
</dbReference>
<reference evidence="2" key="1">
    <citation type="submission" date="2021-03" db="EMBL/GenBank/DDBJ databases">
        <authorList>
            <person name="Bekaert M."/>
        </authorList>
    </citation>
    <scope>NUCLEOTIDE SEQUENCE</scope>
</reference>
<evidence type="ECO:0000313" key="3">
    <source>
        <dbReference type="Proteomes" id="UP000683360"/>
    </source>
</evidence>
<accession>A0A8S3U1X0</accession>
<dbReference type="SUPFAM" id="SSF49842">
    <property type="entry name" value="TNF-like"/>
    <property type="match status" value="1"/>
</dbReference>
<protein>
    <recommendedName>
        <fullName evidence="1">C1q domain-containing protein</fullName>
    </recommendedName>
</protein>
<dbReference type="AlphaFoldDB" id="A0A8S3U1X0"/>
<evidence type="ECO:0000313" key="2">
    <source>
        <dbReference type="EMBL" id="CAG2237429.1"/>
    </source>
</evidence>
<name>A0A8S3U1X0_MYTED</name>
<dbReference type="Pfam" id="PF00386">
    <property type="entry name" value="C1q"/>
    <property type="match status" value="1"/>
</dbReference>
<organism evidence="2 3">
    <name type="scientific">Mytilus edulis</name>
    <name type="common">Blue mussel</name>
    <dbReference type="NCBI Taxonomy" id="6550"/>
    <lineage>
        <taxon>Eukaryota</taxon>
        <taxon>Metazoa</taxon>
        <taxon>Spiralia</taxon>
        <taxon>Lophotrochozoa</taxon>
        <taxon>Mollusca</taxon>
        <taxon>Bivalvia</taxon>
        <taxon>Autobranchia</taxon>
        <taxon>Pteriomorphia</taxon>
        <taxon>Mytilida</taxon>
        <taxon>Mytiloidea</taxon>
        <taxon>Mytilidae</taxon>
        <taxon>Mytilinae</taxon>
        <taxon>Mytilus</taxon>
    </lineage>
</organism>
<comment type="caution">
    <text evidence="2">The sequence shown here is derived from an EMBL/GenBank/DDBJ whole genome shotgun (WGS) entry which is preliminary data.</text>
</comment>
<dbReference type="InterPro" id="IPR008983">
    <property type="entry name" value="Tumour_necrosis_fac-like_dom"/>
</dbReference>
<sequence>MKLRELETNNSKQLLRLVKFENNTNKQLLRLGELETNTSKQLVRLEQNHNSTTSGIISKMEAMEKQENKTMSVMQTQINKNSERVAMTAHPSHAGTISNTIMKFDDVKFSVGVTNLATYKSTGKFTCEQEGLYIISASVMTKTSGAHYYIRLNGIYISDTYISGQSFVHTGTATVTRKLKPNDQVWLYAYGSWYLYSGLYSKFTIIKIK</sequence>
<gene>
    <name evidence="2" type="ORF">MEDL_49852</name>
</gene>
<feature type="domain" description="C1q" evidence="1">
    <location>
        <begin position="104"/>
        <end position="192"/>
    </location>
</feature>
<dbReference type="Proteomes" id="UP000683360">
    <property type="component" value="Unassembled WGS sequence"/>
</dbReference>
<keyword evidence="3" id="KW-1185">Reference proteome</keyword>
<evidence type="ECO:0000259" key="1">
    <source>
        <dbReference type="Pfam" id="PF00386"/>
    </source>
</evidence>
<proteinExistence type="predicted"/>
<dbReference type="Gene3D" id="2.60.120.40">
    <property type="match status" value="1"/>
</dbReference>
<dbReference type="InterPro" id="IPR001073">
    <property type="entry name" value="C1q_dom"/>
</dbReference>